<evidence type="ECO:0000313" key="5">
    <source>
        <dbReference type="Proteomes" id="UP000035481"/>
    </source>
</evidence>
<comment type="caution">
    <text evidence="4">The sequence shown here is derived from an EMBL/GenBank/DDBJ whole genome shotgun (WGS) entry which is preliminary data.</text>
</comment>
<dbReference type="SUPFAM" id="SSF53448">
    <property type="entry name" value="Nucleotide-diphospho-sugar transferases"/>
    <property type="match status" value="1"/>
</dbReference>
<name>A0A0G9H5Y7_9GAMM</name>
<dbReference type="STRING" id="1440762.Y882_05635"/>
<reference evidence="4 5" key="1">
    <citation type="journal article" date="2015" name="Antonie Van Leeuwenhoek">
        <title>A phylogenomic and molecular marker based taxonomic framework for the order Xanthomonadales: proposal to transfer the families Algiphilaceae and Solimonadaceae to the order Nevskiales ord. nov. and to create a new family within the order Xanthomonadales, the family Rhodanobacteraceae fam. nov., containing the genus Rhodanobacter and its closest relatives.</title>
        <authorList>
            <person name="Naushad S."/>
            <person name="Adeolu M."/>
            <person name="Wong S."/>
            <person name="Sohail M."/>
            <person name="Schellhorn H.E."/>
            <person name="Gupta R.S."/>
        </authorList>
    </citation>
    <scope>NUCLEOTIDE SEQUENCE [LARGE SCALE GENOMIC DNA]</scope>
    <source>
        <strain evidence="4 5">DSM 16301</strain>
    </source>
</reference>
<dbReference type="Pfam" id="PF12804">
    <property type="entry name" value="NTP_transf_3"/>
    <property type="match status" value="1"/>
</dbReference>
<gene>
    <name evidence="4" type="ORF">Y882_05635</name>
</gene>
<organism evidence="4 5">
    <name type="scientific">Dyella japonica DSM 16301</name>
    <dbReference type="NCBI Taxonomy" id="1440762"/>
    <lineage>
        <taxon>Bacteria</taxon>
        <taxon>Pseudomonadati</taxon>
        <taxon>Pseudomonadota</taxon>
        <taxon>Gammaproteobacteria</taxon>
        <taxon>Lysobacterales</taxon>
        <taxon>Rhodanobacteraceae</taxon>
        <taxon>Dyella</taxon>
    </lineage>
</organism>
<dbReference type="PANTHER" id="PTHR43777">
    <property type="entry name" value="MOLYBDENUM COFACTOR CYTIDYLYLTRANSFERASE"/>
    <property type="match status" value="1"/>
</dbReference>
<evidence type="ECO:0000256" key="2">
    <source>
        <dbReference type="SAM" id="MobiDB-lite"/>
    </source>
</evidence>
<accession>A0A0G9H5Y7</accession>
<dbReference type="PANTHER" id="PTHR43777:SF1">
    <property type="entry name" value="MOLYBDENUM COFACTOR CYTIDYLYLTRANSFERASE"/>
    <property type="match status" value="1"/>
</dbReference>
<proteinExistence type="predicted"/>
<dbReference type="InterPro" id="IPR029044">
    <property type="entry name" value="Nucleotide-diphossugar_trans"/>
</dbReference>
<feature type="domain" description="MobA-like NTP transferase" evidence="3">
    <location>
        <begin position="10"/>
        <end position="172"/>
    </location>
</feature>
<dbReference type="RefSeq" id="WP_046970880.1">
    <property type="nucleotide sequence ID" value="NZ_JPLA01000013.1"/>
</dbReference>
<dbReference type="Proteomes" id="UP000035481">
    <property type="component" value="Unassembled WGS sequence"/>
</dbReference>
<dbReference type="AlphaFoldDB" id="A0A0G9H5Y7"/>
<keyword evidence="1" id="KW-0460">Magnesium</keyword>
<evidence type="ECO:0000256" key="1">
    <source>
        <dbReference type="ARBA" id="ARBA00022842"/>
    </source>
</evidence>
<dbReference type="EMBL" id="JPLA01000013">
    <property type="protein sequence ID" value="KLD64901.1"/>
    <property type="molecule type" value="Genomic_DNA"/>
</dbReference>
<protein>
    <recommendedName>
        <fullName evidence="3">MobA-like NTP transferase domain-containing protein</fullName>
    </recommendedName>
</protein>
<evidence type="ECO:0000313" key="4">
    <source>
        <dbReference type="EMBL" id="KLD64901.1"/>
    </source>
</evidence>
<evidence type="ECO:0000259" key="3">
    <source>
        <dbReference type="Pfam" id="PF12804"/>
    </source>
</evidence>
<dbReference type="Gene3D" id="3.90.550.10">
    <property type="entry name" value="Spore Coat Polysaccharide Biosynthesis Protein SpsA, Chain A"/>
    <property type="match status" value="1"/>
</dbReference>
<dbReference type="InterPro" id="IPR025877">
    <property type="entry name" value="MobA-like_NTP_Trfase"/>
</dbReference>
<dbReference type="PATRIC" id="fig|1440762.4.peg.471"/>
<feature type="region of interest" description="Disordered" evidence="2">
    <location>
        <begin position="184"/>
        <end position="211"/>
    </location>
</feature>
<dbReference type="CDD" id="cd04182">
    <property type="entry name" value="GT_2_like_f"/>
    <property type="match status" value="1"/>
</dbReference>
<dbReference type="GO" id="GO:0016779">
    <property type="term" value="F:nucleotidyltransferase activity"/>
    <property type="evidence" value="ECO:0007669"/>
    <property type="project" value="UniProtKB-ARBA"/>
</dbReference>
<sequence>MNHRQLRVGGIILAADSASRLAALRQVIAIDGEPTVRRVARDALAARLQPVVVVVGAQGDGVIDCLNNLDIVPVENPASADGAGSSLAEGVKALLASAQPLRALMVLLANQASIRVGHMEKMLAAHAAKPDRILACGRQRTLRLPCIFPIAYAQELATLHAATGAQSLLQKYAAQVDAFDLPEAFLDTDDPDEGGAWPSQQTKPPTEDGAF</sequence>